<dbReference type="KEGG" id="lbi:LEPBI_I0247"/>
<name>B0SKG3_LEPBP</name>
<evidence type="ECO:0000313" key="2">
    <source>
        <dbReference type="Proteomes" id="UP000001847"/>
    </source>
</evidence>
<reference evidence="1 2" key="1">
    <citation type="journal article" date="2008" name="PLoS ONE">
        <title>Genome sequence of the saprophyte Leptospira biflexa provides insights into the evolution of Leptospira and the pathogenesis of leptospirosis.</title>
        <authorList>
            <person name="Picardeau M."/>
            <person name="Bulach D.M."/>
            <person name="Bouchier C."/>
            <person name="Zuerner R.L."/>
            <person name="Zidane N."/>
            <person name="Wilson P.J."/>
            <person name="Creno S."/>
            <person name="Kuczek E.S."/>
            <person name="Bommezzadri S."/>
            <person name="Davis J.C."/>
            <person name="McGrath A."/>
            <person name="Johnson M.J."/>
            <person name="Boursaux-Eude C."/>
            <person name="Seemann T."/>
            <person name="Rouy Z."/>
            <person name="Coppel R.L."/>
            <person name="Rood J.I."/>
            <person name="Lajus A."/>
            <person name="Davies J.K."/>
            <person name="Medigue C."/>
            <person name="Adler B."/>
        </authorList>
    </citation>
    <scope>NUCLEOTIDE SEQUENCE [LARGE SCALE GENOMIC DNA]</scope>
    <source>
        <strain evidence="2">Patoc 1 / ATCC 23582 / Paris</strain>
    </source>
</reference>
<dbReference type="OrthoDB" id="5786920at2"/>
<protein>
    <submittedName>
        <fullName evidence="1">Uncharacterized protein</fullName>
    </submittedName>
</protein>
<evidence type="ECO:0000313" key="1">
    <source>
        <dbReference type="EMBL" id="ABZ96392.1"/>
    </source>
</evidence>
<sequence>MIVHPLSSKAFKSIRSALDHNKTMKSFQNKNLDFHQINLTKTFTKGSNMKPNTHCQPDKNNTKRLGSLFLTTFAFLTLSLFAEELTTPTLKVGDSLPEIQYTNQWEEPSPIPSSTNKVLFISDMDASKIIHPILEKEGKGYLESKQAVLISDIHRMPSLITKFVALPKMKSYPYTLRLVREEKMADSFPRTKGSVTMIQLKEGKITKIEISNSEAEVKGFLEGK</sequence>
<dbReference type="EMBL" id="CP000786">
    <property type="protein sequence ID" value="ABZ96392.1"/>
    <property type="molecule type" value="Genomic_DNA"/>
</dbReference>
<dbReference type="HOGENOM" id="CLU_1233763_0_0_12"/>
<gene>
    <name evidence="1" type="ordered locus">LEPBI_I0247</name>
</gene>
<keyword evidence="2" id="KW-1185">Reference proteome</keyword>
<organism evidence="1 2">
    <name type="scientific">Leptospira biflexa serovar Patoc (strain Patoc 1 / ATCC 23582 / Paris)</name>
    <dbReference type="NCBI Taxonomy" id="456481"/>
    <lineage>
        <taxon>Bacteria</taxon>
        <taxon>Pseudomonadati</taxon>
        <taxon>Spirochaetota</taxon>
        <taxon>Spirochaetia</taxon>
        <taxon>Leptospirales</taxon>
        <taxon>Leptospiraceae</taxon>
        <taxon>Leptospira</taxon>
    </lineage>
</organism>
<dbReference type="Proteomes" id="UP000001847">
    <property type="component" value="Chromosome I"/>
</dbReference>
<dbReference type="RefSeq" id="WP_012387280.1">
    <property type="nucleotide sequence ID" value="NC_010602.1"/>
</dbReference>
<proteinExistence type="predicted"/>
<dbReference type="BioCyc" id="LBIF456481:LEPBI_RS01215-MONOMER"/>
<dbReference type="STRING" id="456481.LEPBI_I0247"/>
<dbReference type="AlphaFoldDB" id="B0SKG3"/>
<accession>B0SKG3</accession>